<dbReference type="PANTHER" id="PTHR10039:SF14">
    <property type="entry name" value="NACHT DOMAIN-CONTAINING PROTEIN"/>
    <property type="match status" value="1"/>
</dbReference>
<dbReference type="PANTHER" id="PTHR10039">
    <property type="entry name" value="AMELOGENIN"/>
    <property type="match status" value="1"/>
</dbReference>
<proteinExistence type="predicted"/>
<dbReference type="InterPro" id="IPR027417">
    <property type="entry name" value="P-loop_NTPase"/>
</dbReference>
<gene>
    <name evidence="3" type="ORF">AAF712_015470</name>
</gene>
<dbReference type="EMBL" id="JBBXMP010000417">
    <property type="protein sequence ID" value="KAL0057875.1"/>
    <property type="molecule type" value="Genomic_DNA"/>
</dbReference>
<dbReference type="Proteomes" id="UP001437256">
    <property type="component" value="Unassembled WGS sequence"/>
</dbReference>
<sequence length="878" mass="99066">MTIPPGLQELHCFIRRIGATHDAGARDPPPRCYDGTRKSIQKRLLDWTHRSLFEGSPSQICWLYGAAGVGKTAVAQTICEKCDQEGSLAASFFFSRSDPRRNSSTSLFLHIAYQLSHKIDDLHAQITHAFAKTPFLVESSPKTQFAKLILNPCLRLSQKSGFSWSRHPSLVVIEGLDECSSKNSEPETILQIIRDGIDEGLPLRFLVCSRPEPRIKEFFDTLLPNSEKLYLENNQHSRKDITNFLLKRFADIRKDPKFAHFEFESDWPGPDVAKELGEKSSGQFLYADEVIRFITREYYNPKERLEILRCGQLFPERTRSQGDLESEEHAPFQNLDSLRYGHIMSSNQASGKVLDILGVLLTLPKLFSQRSHWVNKFSCPNTLDILLGRQKGSVIGTLRGLHAVLAVGKPESAIKIQHASFIDFLVNEARSVKYWIDEQHYSRATVGWIFGSLIDLSKRYPSFWKHDGWSQIITRFPPEPLIVSALDYLDFEGLYAFAWETVPDLSREKRWFQLFYAFKKIIGWLESASPIRKEAVARLRNAALGFHLRIVFPADGTSPHNSLIEDILNAVSLCIASDNANLRGFIQLHARGKLPGGADLIKQHFTNLSIAEQEPQTCGCRTRHARISQDSHSLSEFRQCSRSPQRSGQEIVYFISFAESATRTLQLTLRTLISSVASGSPKSTRTGLSDSEILELPNVPNEHYDGGTLELEPWTTLVRLIRSKMTETDHIRAVLQWLKEFPLWCTRVIEPVQEEFAKRLHGAARRFPESPLVLMPVSSPMGLHKAGSNMSTSSQGSTAVGEEMDDEATTVTWSDTETDPISFDAKHAEEDEISEEKDPEESLEDDAQLICPTSKRCGPQIALLLAFILIVCSLALRL</sequence>
<name>A0ABR2Z9C0_9AGAR</name>
<evidence type="ECO:0000256" key="1">
    <source>
        <dbReference type="ARBA" id="ARBA00022737"/>
    </source>
</evidence>
<dbReference type="SUPFAM" id="SSF52540">
    <property type="entry name" value="P-loop containing nucleoside triphosphate hydrolases"/>
    <property type="match status" value="1"/>
</dbReference>
<dbReference type="Gene3D" id="3.40.50.300">
    <property type="entry name" value="P-loop containing nucleotide triphosphate hydrolases"/>
    <property type="match status" value="1"/>
</dbReference>
<dbReference type="InterPro" id="IPR056884">
    <property type="entry name" value="NPHP3-like_N"/>
</dbReference>
<organism evidence="3 4">
    <name type="scientific">Marasmius tenuissimus</name>
    <dbReference type="NCBI Taxonomy" id="585030"/>
    <lineage>
        <taxon>Eukaryota</taxon>
        <taxon>Fungi</taxon>
        <taxon>Dikarya</taxon>
        <taxon>Basidiomycota</taxon>
        <taxon>Agaricomycotina</taxon>
        <taxon>Agaricomycetes</taxon>
        <taxon>Agaricomycetidae</taxon>
        <taxon>Agaricales</taxon>
        <taxon>Marasmiineae</taxon>
        <taxon>Marasmiaceae</taxon>
        <taxon>Marasmius</taxon>
    </lineage>
</organism>
<evidence type="ECO:0000313" key="3">
    <source>
        <dbReference type="EMBL" id="KAL0057875.1"/>
    </source>
</evidence>
<dbReference type="Pfam" id="PF24883">
    <property type="entry name" value="NPHP3_N"/>
    <property type="match status" value="1"/>
</dbReference>
<accession>A0ABR2Z9C0</accession>
<comment type="caution">
    <text evidence="3">The sequence shown here is derived from an EMBL/GenBank/DDBJ whole genome shotgun (WGS) entry which is preliminary data.</text>
</comment>
<reference evidence="3 4" key="1">
    <citation type="submission" date="2024-05" db="EMBL/GenBank/DDBJ databases">
        <title>A draft genome resource for the thread blight pathogen Marasmius tenuissimus strain MS-2.</title>
        <authorList>
            <person name="Yulfo-Soto G.E."/>
            <person name="Baruah I.K."/>
            <person name="Amoako-Attah I."/>
            <person name="Bukari Y."/>
            <person name="Meinhardt L.W."/>
            <person name="Bailey B.A."/>
            <person name="Cohen S.P."/>
        </authorList>
    </citation>
    <scope>NUCLEOTIDE SEQUENCE [LARGE SCALE GENOMIC DNA]</scope>
    <source>
        <strain evidence="3 4">MS-2</strain>
    </source>
</reference>
<protein>
    <recommendedName>
        <fullName evidence="2">Nephrocystin 3-like N-terminal domain-containing protein</fullName>
    </recommendedName>
</protein>
<keyword evidence="4" id="KW-1185">Reference proteome</keyword>
<evidence type="ECO:0000259" key="2">
    <source>
        <dbReference type="Pfam" id="PF24883"/>
    </source>
</evidence>
<evidence type="ECO:0000313" key="4">
    <source>
        <dbReference type="Proteomes" id="UP001437256"/>
    </source>
</evidence>
<feature type="domain" description="Nephrocystin 3-like N-terminal" evidence="2">
    <location>
        <begin position="55"/>
        <end position="210"/>
    </location>
</feature>
<keyword evidence="1" id="KW-0677">Repeat</keyword>